<evidence type="ECO:0000256" key="4">
    <source>
        <dbReference type="ARBA" id="ARBA00023054"/>
    </source>
</evidence>
<comment type="subcellular location">
    <subcellularLocation>
        <location evidence="1">Cytoplasm</location>
        <location evidence="1">Cytoskeleton</location>
    </subcellularLocation>
</comment>
<feature type="compositionally biased region" description="Polar residues" evidence="6">
    <location>
        <begin position="30"/>
        <end position="42"/>
    </location>
</feature>
<dbReference type="AlphaFoldDB" id="A0A1A8N1B8"/>
<reference evidence="7" key="2">
    <citation type="submission" date="2016-06" db="EMBL/GenBank/DDBJ databases">
        <title>The genome of a short-lived fish provides insights into sex chromosome evolution and the genetic control of aging.</title>
        <authorList>
            <person name="Reichwald K."/>
            <person name="Felder M."/>
            <person name="Petzold A."/>
            <person name="Koch P."/>
            <person name="Groth M."/>
            <person name="Platzer M."/>
        </authorList>
    </citation>
    <scope>NUCLEOTIDE SEQUENCE</scope>
    <source>
        <tissue evidence="7">Brain</tissue>
    </source>
</reference>
<dbReference type="GO" id="GO:0015630">
    <property type="term" value="C:microtubule cytoskeleton"/>
    <property type="evidence" value="ECO:0007669"/>
    <property type="project" value="InterPro"/>
</dbReference>
<name>A0A1A8N1B8_9TELE</name>
<feature type="compositionally biased region" description="Pro residues" evidence="6">
    <location>
        <begin position="378"/>
        <end position="388"/>
    </location>
</feature>
<comment type="similarity">
    <text evidence="2">Belongs to the MAP7 family.</text>
</comment>
<feature type="region of interest" description="Disordered" evidence="6">
    <location>
        <begin position="66"/>
        <end position="535"/>
    </location>
</feature>
<feature type="compositionally biased region" description="Basic and acidic residues" evidence="6">
    <location>
        <begin position="601"/>
        <end position="633"/>
    </location>
</feature>
<dbReference type="Pfam" id="PF05672">
    <property type="entry name" value="MAP7"/>
    <property type="match status" value="1"/>
</dbReference>
<feature type="compositionally biased region" description="Basic and acidic residues" evidence="6">
    <location>
        <begin position="66"/>
        <end position="151"/>
    </location>
</feature>
<reference evidence="7" key="1">
    <citation type="submission" date="2016-05" db="EMBL/GenBank/DDBJ databases">
        <authorList>
            <person name="Lavstsen T."/>
            <person name="Jespersen J.S."/>
        </authorList>
    </citation>
    <scope>NUCLEOTIDE SEQUENCE</scope>
    <source>
        <tissue evidence="7">Brain</tissue>
    </source>
</reference>
<evidence type="ECO:0000256" key="5">
    <source>
        <dbReference type="ARBA" id="ARBA00023212"/>
    </source>
</evidence>
<dbReference type="PANTHER" id="PTHR15073:SF5">
    <property type="entry name" value="MAP7 DOMAIN-CONTAINING PROTEIN 3"/>
    <property type="match status" value="1"/>
</dbReference>
<feature type="compositionally biased region" description="Low complexity" evidence="6">
    <location>
        <begin position="293"/>
        <end position="306"/>
    </location>
</feature>
<organism evidence="7">
    <name type="scientific">Nothobranchius pienaari</name>
    <dbReference type="NCBI Taxonomy" id="704102"/>
    <lineage>
        <taxon>Eukaryota</taxon>
        <taxon>Metazoa</taxon>
        <taxon>Chordata</taxon>
        <taxon>Craniata</taxon>
        <taxon>Vertebrata</taxon>
        <taxon>Euteleostomi</taxon>
        <taxon>Actinopterygii</taxon>
        <taxon>Neopterygii</taxon>
        <taxon>Teleostei</taxon>
        <taxon>Neoteleostei</taxon>
        <taxon>Acanthomorphata</taxon>
        <taxon>Ovalentaria</taxon>
        <taxon>Atherinomorphae</taxon>
        <taxon>Cyprinodontiformes</taxon>
        <taxon>Nothobranchiidae</taxon>
        <taxon>Nothobranchius</taxon>
    </lineage>
</organism>
<feature type="compositionally biased region" description="Basic and acidic residues" evidence="6">
    <location>
        <begin position="462"/>
        <end position="471"/>
    </location>
</feature>
<feature type="compositionally biased region" description="Polar residues" evidence="6">
    <location>
        <begin position="357"/>
        <end position="372"/>
    </location>
</feature>
<proteinExistence type="inferred from homology"/>
<protein>
    <submittedName>
        <fullName evidence="7">MAP7 domain containing 3</fullName>
    </submittedName>
</protein>
<feature type="compositionally biased region" description="Basic and acidic residues" evidence="6">
    <location>
        <begin position="644"/>
        <end position="672"/>
    </location>
</feature>
<evidence type="ECO:0000256" key="2">
    <source>
        <dbReference type="ARBA" id="ARBA00007525"/>
    </source>
</evidence>
<feature type="compositionally biased region" description="Polar residues" evidence="6">
    <location>
        <begin position="208"/>
        <end position="223"/>
    </location>
</feature>
<keyword evidence="3" id="KW-0963">Cytoplasm</keyword>
<dbReference type="PANTHER" id="PTHR15073">
    <property type="entry name" value="MICROTUBULE-ASSOCIATED PROTEIN"/>
    <property type="match status" value="1"/>
</dbReference>
<evidence type="ECO:0000256" key="6">
    <source>
        <dbReference type="SAM" id="MobiDB-lite"/>
    </source>
</evidence>
<feature type="compositionally biased region" description="Basic and acidic residues" evidence="6">
    <location>
        <begin position="261"/>
        <end position="272"/>
    </location>
</feature>
<keyword evidence="4" id="KW-0175">Coiled coil</keyword>
<accession>A0A1A8N1B8</accession>
<feature type="compositionally biased region" description="Polar residues" evidence="6">
    <location>
        <begin position="709"/>
        <end position="730"/>
    </location>
</feature>
<sequence length="800" mass="88786">MAEGATTLKGLRAQMAAAAQAQAEERRSLAGNSPGPTANISKPQGCKPVIDGAALRVDDRLRVAKERREEADRKQALRESQIMERERKAKLQVERQQEERQKKVEEQRRKEEQKRLAVEEKRKQKQEEEKEHYESVMRRTMERSQRVEQRQKRWSWGGLSTDQDGRAVEKRSSSTTNLKQPSEAGINKRLSSSSAALTKSPDKGVKPRSSSCNRLSSNDTAAQASKEGGKKLQVEQTGHSVKKRSSSLTRVSVGRAQTPAKPDKGTSDDQARRPPASTVDEGVLSRLLTPTQASLARSKSAAALSAEGTDSPASASPLHPSRGPVRSRSIDRQKSGMTTSKSASEALDPSQKEKPLSSPQGQRPASPSSTLVRNRSPSPAPNPAPKRTPSPAATKQSPRMRPPSPAAMKQRPPSPQPTSAKPPPIQKPSLTPTGPPTLRKRDSKSKDLGPVQAVASPSSDSCKTKDKDDAKPATGTNSAAEAAKILAENRRLMREQKEREEQLRIQKEEEEKLRKEEEKRLAEEARQKRLEEEKRLAEERKIKEEEEARLAEEERVRMAEEEAIKQAELQKEREEAEAKALEEAERVRQERDRIMQQNQQERMERKKRIEEIMKRTRKGEQNDLKRDDDKCSQEDGEDGLDLLGETKTEMDDITTETDKDSVLSDEPMESRGEPVGSVNGQSEAEDKENNGTDTDEIQAGSPVPKGNLVENSEFLNEQDSTKSGLVSSLNGKSNQWSFEDLIDVNVHSKSRPLIESEDCNQVLISCDGSTDGTKVAFEDRGAPINSLHSSNQPIEAMPEI</sequence>
<evidence type="ECO:0000256" key="1">
    <source>
        <dbReference type="ARBA" id="ARBA00004245"/>
    </source>
</evidence>
<feature type="compositionally biased region" description="Low complexity" evidence="6">
    <location>
        <begin position="13"/>
        <end position="22"/>
    </location>
</feature>
<dbReference type="GO" id="GO:0000226">
    <property type="term" value="P:microtubule cytoskeleton organization"/>
    <property type="evidence" value="ECO:0007669"/>
    <property type="project" value="InterPro"/>
</dbReference>
<dbReference type="EMBL" id="HAEF01021751">
    <property type="protein sequence ID" value="SBR62910.1"/>
    <property type="molecule type" value="Transcribed_RNA"/>
</dbReference>
<dbReference type="InterPro" id="IPR051483">
    <property type="entry name" value="MAP7_domain-containing"/>
</dbReference>
<feature type="compositionally biased region" description="Pro residues" evidence="6">
    <location>
        <begin position="412"/>
        <end position="426"/>
    </location>
</feature>
<feature type="compositionally biased region" description="Basic and acidic residues" evidence="6">
    <location>
        <begin position="577"/>
        <end position="594"/>
    </location>
</feature>
<gene>
    <name evidence="7" type="primary">MAP7D3</name>
</gene>
<evidence type="ECO:0000256" key="3">
    <source>
        <dbReference type="ARBA" id="ARBA00022490"/>
    </source>
</evidence>
<dbReference type="InterPro" id="IPR008604">
    <property type="entry name" value="MAP7_fam"/>
</dbReference>
<feature type="region of interest" description="Disordered" evidence="6">
    <location>
        <begin position="1"/>
        <end position="51"/>
    </location>
</feature>
<feature type="region of interest" description="Disordered" evidence="6">
    <location>
        <begin position="577"/>
        <end position="730"/>
    </location>
</feature>
<evidence type="ECO:0000313" key="7">
    <source>
        <dbReference type="EMBL" id="SBR62910.1"/>
    </source>
</evidence>
<feature type="compositionally biased region" description="Basic and acidic residues" evidence="6">
    <location>
        <begin position="487"/>
        <end position="535"/>
    </location>
</feature>
<feature type="compositionally biased region" description="Basic and acidic residues" evidence="6">
    <location>
        <begin position="163"/>
        <end position="172"/>
    </location>
</feature>
<keyword evidence="5" id="KW-0206">Cytoskeleton</keyword>